<keyword evidence="9" id="KW-1133">Transmembrane helix</keyword>
<dbReference type="CDD" id="cd16917">
    <property type="entry name" value="HATPase_UhpB-NarQ-NarX-like"/>
    <property type="match status" value="1"/>
</dbReference>
<keyword evidence="8" id="KW-0902">Two-component regulatory system</keyword>
<dbReference type="PANTHER" id="PTHR24421:SF10">
    <property type="entry name" value="NITRATE_NITRITE SENSOR PROTEIN NARQ"/>
    <property type="match status" value="1"/>
</dbReference>
<comment type="catalytic activity">
    <reaction evidence="1">
        <text>ATP + protein L-histidine = ADP + protein N-phospho-L-histidine.</text>
        <dbReference type="EC" id="2.7.13.3"/>
    </reaction>
</comment>
<dbReference type="EMBL" id="JADBEK010000001">
    <property type="protein sequence ID" value="MBE1584515.1"/>
    <property type="molecule type" value="Genomic_DNA"/>
</dbReference>
<evidence type="ECO:0000259" key="10">
    <source>
        <dbReference type="SMART" id="SM00387"/>
    </source>
</evidence>
<reference evidence="11 12" key="1">
    <citation type="submission" date="2020-10" db="EMBL/GenBank/DDBJ databases">
        <title>Sequencing the genomes of 1000 actinobacteria strains.</title>
        <authorList>
            <person name="Klenk H.-P."/>
        </authorList>
    </citation>
    <scope>NUCLEOTIDE SEQUENCE [LARGE SCALE GENOMIC DNA]</scope>
    <source>
        <strain evidence="11 12">DSM 43173</strain>
    </source>
</reference>
<dbReference type="Gene3D" id="3.30.565.10">
    <property type="entry name" value="Histidine kinase-like ATPase, C-terminal domain"/>
    <property type="match status" value="1"/>
</dbReference>
<dbReference type="Gene3D" id="1.20.5.1930">
    <property type="match status" value="1"/>
</dbReference>
<evidence type="ECO:0000256" key="9">
    <source>
        <dbReference type="SAM" id="Phobius"/>
    </source>
</evidence>
<evidence type="ECO:0000256" key="1">
    <source>
        <dbReference type="ARBA" id="ARBA00000085"/>
    </source>
</evidence>
<evidence type="ECO:0000256" key="3">
    <source>
        <dbReference type="ARBA" id="ARBA00022553"/>
    </source>
</evidence>
<name>A0ABR9LW14_9ACTN</name>
<evidence type="ECO:0000256" key="8">
    <source>
        <dbReference type="ARBA" id="ARBA00023012"/>
    </source>
</evidence>
<organism evidence="11 12">
    <name type="scientific">Nonomuraea angiospora</name>
    <dbReference type="NCBI Taxonomy" id="46172"/>
    <lineage>
        <taxon>Bacteria</taxon>
        <taxon>Bacillati</taxon>
        <taxon>Actinomycetota</taxon>
        <taxon>Actinomycetes</taxon>
        <taxon>Streptosporangiales</taxon>
        <taxon>Streptosporangiaceae</taxon>
        <taxon>Nonomuraea</taxon>
    </lineage>
</organism>
<sequence length="425" mass="44488">MRAGGDRRIPWGRLRRLAADLPPAAMDVLLSAFAGVATVYRIGWGVREVGDQAPDLIAYGIGVAMSILLLARRRCPTMTLSGVVLLWLAYHVLDYPGGEPAVPVWIALYSVAVAARRRAGLAVAGGLLVCDALARTADTGAWLFDAVLDGSTVLFLAALLLGDAVRSRRAWRAEHEARLALLAAEKERAAAQLLADERLRIARELHDVSASTLAVVAVQANVAAELIGDEPERAGQAVELVRTACREAMGELRAAVGLLRTPADGPPHVPEPAYGLERLEHLAAVHGAAGPRVEITYVGDRLTLPRLLETTAYRIVQESMTNALRHARATRVDITVEFRSAGLALEIRDDGRGVARPPGDVPSGVSGVVGLSGVSGGDAGGSTGGNGLRGMAERAASVGGRLDAGPVEGGAGFRVRAWLPVAVGT</sequence>
<dbReference type="PANTHER" id="PTHR24421">
    <property type="entry name" value="NITRATE/NITRITE SENSOR PROTEIN NARX-RELATED"/>
    <property type="match status" value="1"/>
</dbReference>
<evidence type="ECO:0000256" key="5">
    <source>
        <dbReference type="ARBA" id="ARBA00022741"/>
    </source>
</evidence>
<keyword evidence="3" id="KW-0597">Phosphoprotein</keyword>
<evidence type="ECO:0000313" key="12">
    <source>
        <dbReference type="Proteomes" id="UP000633509"/>
    </source>
</evidence>
<dbReference type="RefSeq" id="WP_192785427.1">
    <property type="nucleotide sequence ID" value="NZ_JADBEK010000001.1"/>
</dbReference>
<keyword evidence="6 11" id="KW-0418">Kinase</keyword>
<gene>
    <name evidence="11" type="ORF">H4W80_002773</name>
</gene>
<keyword evidence="7" id="KW-0067">ATP-binding</keyword>
<dbReference type="SMART" id="SM00387">
    <property type="entry name" value="HATPase_c"/>
    <property type="match status" value="1"/>
</dbReference>
<feature type="transmembrane region" description="Helical" evidence="9">
    <location>
        <begin position="56"/>
        <end position="71"/>
    </location>
</feature>
<keyword evidence="5" id="KW-0547">Nucleotide-binding</keyword>
<dbReference type="Pfam" id="PF02518">
    <property type="entry name" value="HATPase_c"/>
    <property type="match status" value="1"/>
</dbReference>
<feature type="transmembrane region" description="Helical" evidence="9">
    <location>
        <begin position="21"/>
        <end position="44"/>
    </location>
</feature>
<proteinExistence type="predicted"/>
<dbReference type="InterPro" id="IPR011712">
    <property type="entry name" value="Sig_transdc_His_kin_sub3_dim/P"/>
</dbReference>
<feature type="domain" description="Histidine kinase/HSP90-like ATPase" evidence="10">
    <location>
        <begin position="307"/>
        <end position="423"/>
    </location>
</feature>
<feature type="transmembrane region" description="Helical" evidence="9">
    <location>
        <begin position="141"/>
        <end position="162"/>
    </location>
</feature>
<evidence type="ECO:0000313" key="11">
    <source>
        <dbReference type="EMBL" id="MBE1584515.1"/>
    </source>
</evidence>
<dbReference type="Pfam" id="PF07730">
    <property type="entry name" value="HisKA_3"/>
    <property type="match status" value="1"/>
</dbReference>
<keyword evidence="9" id="KW-0812">Transmembrane</keyword>
<accession>A0ABR9LW14</accession>
<dbReference type="InterPro" id="IPR023418">
    <property type="entry name" value="Thyroxine_BS"/>
</dbReference>
<evidence type="ECO:0000256" key="4">
    <source>
        <dbReference type="ARBA" id="ARBA00022679"/>
    </source>
</evidence>
<dbReference type="Pfam" id="PF23539">
    <property type="entry name" value="DUF7134"/>
    <property type="match status" value="1"/>
</dbReference>
<dbReference type="PROSITE" id="PS00768">
    <property type="entry name" value="TRANSTHYRETIN_1"/>
    <property type="match status" value="1"/>
</dbReference>
<comment type="caution">
    <text evidence="11">The sequence shown here is derived from an EMBL/GenBank/DDBJ whole genome shotgun (WGS) entry which is preliminary data.</text>
</comment>
<dbReference type="EC" id="2.7.13.3" evidence="2"/>
<keyword evidence="4" id="KW-0808">Transferase</keyword>
<keyword evidence="12" id="KW-1185">Reference proteome</keyword>
<dbReference type="GO" id="GO:0016301">
    <property type="term" value="F:kinase activity"/>
    <property type="evidence" value="ECO:0007669"/>
    <property type="project" value="UniProtKB-KW"/>
</dbReference>
<keyword evidence="9" id="KW-0472">Membrane</keyword>
<dbReference type="InterPro" id="IPR003594">
    <property type="entry name" value="HATPase_dom"/>
</dbReference>
<evidence type="ECO:0000256" key="6">
    <source>
        <dbReference type="ARBA" id="ARBA00022777"/>
    </source>
</evidence>
<protein>
    <recommendedName>
        <fullName evidence="2">histidine kinase</fullName>
        <ecNumber evidence="2">2.7.13.3</ecNumber>
    </recommendedName>
</protein>
<evidence type="ECO:0000256" key="2">
    <source>
        <dbReference type="ARBA" id="ARBA00012438"/>
    </source>
</evidence>
<dbReference type="SUPFAM" id="SSF55874">
    <property type="entry name" value="ATPase domain of HSP90 chaperone/DNA topoisomerase II/histidine kinase"/>
    <property type="match status" value="1"/>
</dbReference>
<dbReference type="InterPro" id="IPR036890">
    <property type="entry name" value="HATPase_C_sf"/>
</dbReference>
<dbReference type="Proteomes" id="UP000633509">
    <property type="component" value="Unassembled WGS sequence"/>
</dbReference>
<dbReference type="InterPro" id="IPR055558">
    <property type="entry name" value="DUF7134"/>
</dbReference>
<evidence type="ECO:0000256" key="7">
    <source>
        <dbReference type="ARBA" id="ARBA00022840"/>
    </source>
</evidence>
<dbReference type="InterPro" id="IPR050482">
    <property type="entry name" value="Sensor_HK_TwoCompSys"/>
</dbReference>